<evidence type="ECO:0000256" key="6">
    <source>
        <dbReference type="ARBA" id="ARBA00022837"/>
    </source>
</evidence>
<dbReference type="PANTHER" id="PTHR45713:SF15">
    <property type="entry name" value="F5_8 TYPE C DOMAIN-CONTAINING PROTEIN"/>
    <property type="match status" value="1"/>
</dbReference>
<dbReference type="InterPro" id="IPR008979">
    <property type="entry name" value="Galactose-bd-like_sf"/>
</dbReference>
<evidence type="ECO:0000256" key="4">
    <source>
        <dbReference type="ARBA" id="ARBA00022723"/>
    </source>
</evidence>
<evidence type="ECO:0000256" key="3">
    <source>
        <dbReference type="ARBA" id="ARBA00011233"/>
    </source>
</evidence>
<name>A0ABM1VSX7_APLCA</name>
<proteinExistence type="inferred from homology"/>
<dbReference type="GeneID" id="118477646"/>
<evidence type="ECO:0000259" key="9">
    <source>
        <dbReference type="SMART" id="SM00607"/>
    </source>
</evidence>
<evidence type="ECO:0000256" key="8">
    <source>
        <dbReference type="SAM" id="MobiDB-lite"/>
    </source>
</evidence>
<organism evidence="10 11">
    <name type="scientific">Aplysia californica</name>
    <name type="common">California sea hare</name>
    <dbReference type="NCBI Taxonomy" id="6500"/>
    <lineage>
        <taxon>Eukaryota</taxon>
        <taxon>Metazoa</taxon>
        <taxon>Spiralia</taxon>
        <taxon>Lophotrochozoa</taxon>
        <taxon>Mollusca</taxon>
        <taxon>Gastropoda</taxon>
        <taxon>Heterobranchia</taxon>
        <taxon>Euthyneura</taxon>
        <taxon>Tectipleura</taxon>
        <taxon>Aplysiida</taxon>
        <taxon>Aplysioidea</taxon>
        <taxon>Aplysiidae</taxon>
        <taxon>Aplysia</taxon>
    </lineage>
</organism>
<comment type="subunit">
    <text evidence="3">Homotrimer.</text>
</comment>
<keyword evidence="6" id="KW-0106">Calcium</keyword>
<feature type="non-terminal residue" evidence="11">
    <location>
        <position position="1"/>
    </location>
</feature>
<evidence type="ECO:0000313" key="10">
    <source>
        <dbReference type="Proteomes" id="UP000694888"/>
    </source>
</evidence>
<evidence type="ECO:0000256" key="1">
    <source>
        <dbReference type="ARBA" id="ARBA00002219"/>
    </source>
</evidence>
<dbReference type="SUPFAM" id="SSF49785">
    <property type="entry name" value="Galactose-binding domain-like"/>
    <property type="match status" value="1"/>
</dbReference>
<dbReference type="SMART" id="SM00607">
    <property type="entry name" value="FTP"/>
    <property type="match status" value="1"/>
</dbReference>
<dbReference type="RefSeq" id="XP_035825519.1">
    <property type="nucleotide sequence ID" value="XM_035969626.1"/>
</dbReference>
<evidence type="ECO:0000256" key="5">
    <source>
        <dbReference type="ARBA" id="ARBA00022734"/>
    </source>
</evidence>
<gene>
    <name evidence="11" type="primary">LOC118477646</name>
</gene>
<evidence type="ECO:0000256" key="2">
    <source>
        <dbReference type="ARBA" id="ARBA00010147"/>
    </source>
</evidence>
<sequence>SVYVAKAAGYETKTNSDDLQTTDNVEKHLEVQERSFSLHSQHNTSCPGSPTFPYPVNGLDNVALRKPSEQSSTRHEGYAKFGNDGDSSPFWDSGSCCHTHGPQDQALNRPTWWMVDLLQPFTVYSVKVTNRVAYYWRLEDFFVYVSERNPQDDPAYPEEKSMGKMCVHRKEAVGEGETVLLSCGTPVIGRFVIIFNWSIYGLVFCEFQVFAQVVTRPTNEQLFMTISAGRKSSETPLISKQGVKNVLQCARVCVWEEERREVGNALQYKTSTSL</sequence>
<keyword evidence="10" id="KW-1185">Reference proteome</keyword>
<keyword evidence="4" id="KW-0479">Metal-binding</keyword>
<evidence type="ECO:0000256" key="7">
    <source>
        <dbReference type="ARBA" id="ARBA00023157"/>
    </source>
</evidence>
<protein>
    <submittedName>
        <fullName evidence="11">Fucolectin-4-like</fullName>
    </submittedName>
</protein>
<dbReference type="PANTHER" id="PTHR45713">
    <property type="entry name" value="FTP DOMAIN-CONTAINING PROTEIN"/>
    <property type="match status" value="1"/>
</dbReference>
<dbReference type="Gene3D" id="2.60.120.260">
    <property type="entry name" value="Galactose-binding domain-like"/>
    <property type="match status" value="1"/>
</dbReference>
<dbReference type="Proteomes" id="UP000694888">
    <property type="component" value="Unplaced"/>
</dbReference>
<dbReference type="InterPro" id="IPR051941">
    <property type="entry name" value="BG_Antigen-Binding_Lectin"/>
</dbReference>
<comment type="function">
    <text evidence="1">Acts as a defensive agent. Recognizes blood group fucosylated oligosaccharides including A, B, H and Lewis B-type antigens. Does not recognize Lewis A antigen and has low affinity for monovalent haptens.</text>
</comment>
<evidence type="ECO:0000313" key="11">
    <source>
        <dbReference type="RefSeq" id="XP_035825519.1"/>
    </source>
</evidence>
<dbReference type="Pfam" id="PF22633">
    <property type="entry name" value="F5_F8_type_C_2"/>
    <property type="match status" value="1"/>
</dbReference>
<keyword evidence="5" id="KW-0430">Lectin</keyword>
<reference evidence="11" key="1">
    <citation type="submission" date="2025-08" db="UniProtKB">
        <authorList>
            <consortium name="RefSeq"/>
        </authorList>
    </citation>
    <scope>IDENTIFICATION</scope>
</reference>
<feature type="region of interest" description="Disordered" evidence="8">
    <location>
        <begin position="1"/>
        <end position="23"/>
    </location>
</feature>
<keyword evidence="7" id="KW-1015">Disulfide bond</keyword>
<feature type="domain" description="Fucolectin tachylectin-4 pentraxin-1" evidence="9">
    <location>
        <begin position="59"/>
        <end position="215"/>
    </location>
</feature>
<comment type="similarity">
    <text evidence="2">Belongs to the fucolectin family.</text>
</comment>
<dbReference type="InterPro" id="IPR006585">
    <property type="entry name" value="FTP1"/>
</dbReference>
<accession>A0ABM1VSX7</accession>